<comment type="caution">
    <text evidence="1">The sequence shown here is derived from an EMBL/GenBank/DDBJ whole genome shotgun (WGS) entry which is preliminary data.</text>
</comment>
<dbReference type="EMBL" id="RWGY01000011">
    <property type="protein sequence ID" value="TVU28559.1"/>
    <property type="molecule type" value="Genomic_DNA"/>
</dbReference>
<dbReference type="Gramene" id="TVU28559">
    <property type="protein sequence ID" value="TVU28559"/>
    <property type="gene ID" value="EJB05_20081"/>
</dbReference>
<evidence type="ECO:0000313" key="1">
    <source>
        <dbReference type="EMBL" id="TVU28559.1"/>
    </source>
</evidence>
<dbReference type="Proteomes" id="UP000324897">
    <property type="component" value="Chromosome 1"/>
</dbReference>
<sequence>MKAPYLQLTSSIRPYRPENQGEIDPSTTMKILLGARFERSEAGETLSKGLAAAIMQDGLREANSAHCNNFSPAASRKLQSRTVLVYHPSDVENAELEAATHLDVLGRTCDHLLWDKRLQD</sequence>
<name>A0A5J9UXH4_9POAL</name>
<reference evidence="1 2" key="1">
    <citation type="journal article" date="2019" name="Sci. Rep.">
        <title>A high-quality genome of Eragrostis curvula grass provides insights into Poaceae evolution and supports new strategies to enhance forage quality.</title>
        <authorList>
            <person name="Carballo J."/>
            <person name="Santos B.A.C.M."/>
            <person name="Zappacosta D."/>
            <person name="Garbus I."/>
            <person name="Selva J.P."/>
            <person name="Gallo C.A."/>
            <person name="Diaz A."/>
            <person name="Albertini E."/>
            <person name="Caccamo M."/>
            <person name="Echenique V."/>
        </authorList>
    </citation>
    <scope>NUCLEOTIDE SEQUENCE [LARGE SCALE GENOMIC DNA]</scope>
    <source>
        <strain evidence="2">cv. Victoria</strain>
        <tissue evidence="1">Leaf</tissue>
    </source>
</reference>
<evidence type="ECO:0000313" key="2">
    <source>
        <dbReference type="Proteomes" id="UP000324897"/>
    </source>
</evidence>
<keyword evidence="2" id="KW-1185">Reference proteome</keyword>
<dbReference type="AlphaFoldDB" id="A0A5J9UXH4"/>
<proteinExistence type="predicted"/>
<organism evidence="1 2">
    <name type="scientific">Eragrostis curvula</name>
    <name type="common">weeping love grass</name>
    <dbReference type="NCBI Taxonomy" id="38414"/>
    <lineage>
        <taxon>Eukaryota</taxon>
        <taxon>Viridiplantae</taxon>
        <taxon>Streptophyta</taxon>
        <taxon>Embryophyta</taxon>
        <taxon>Tracheophyta</taxon>
        <taxon>Spermatophyta</taxon>
        <taxon>Magnoliopsida</taxon>
        <taxon>Liliopsida</taxon>
        <taxon>Poales</taxon>
        <taxon>Poaceae</taxon>
        <taxon>PACMAD clade</taxon>
        <taxon>Chloridoideae</taxon>
        <taxon>Eragrostideae</taxon>
        <taxon>Eragrostidinae</taxon>
        <taxon>Eragrostis</taxon>
    </lineage>
</organism>
<gene>
    <name evidence="1" type="ORF">EJB05_20081</name>
</gene>
<protein>
    <submittedName>
        <fullName evidence="1">Uncharacterized protein</fullName>
    </submittedName>
</protein>
<accession>A0A5J9UXH4</accession>
<feature type="non-terminal residue" evidence="1">
    <location>
        <position position="1"/>
    </location>
</feature>